<organism evidence="3 4">
    <name type="scientific">Lottia gigantea</name>
    <name type="common">Giant owl limpet</name>
    <dbReference type="NCBI Taxonomy" id="225164"/>
    <lineage>
        <taxon>Eukaryota</taxon>
        <taxon>Metazoa</taxon>
        <taxon>Spiralia</taxon>
        <taxon>Lophotrochozoa</taxon>
        <taxon>Mollusca</taxon>
        <taxon>Gastropoda</taxon>
        <taxon>Patellogastropoda</taxon>
        <taxon>Lottioidea</taxon>
        <taxon>Lottiidae</taxon>
        <taxon>Lottia</taxon>
    </lineage>
</organism>
<dbReference type="RefSeq" id="XP_009054412.1">
    <property type="nucleotide sequence ID" value="XM_009056164.1"/>
</dbReference>
<feature type="compositionally biased region" description="Basic and acidic residues" evidence="1">
    <location>
        <begin position="231"/>
        <end position="241"/>
    </location>
</feature>
<feature type="non-terminal residue" evidence="3">
    <location>
        <position position="308"/>
    </location>
</feature>
<dbReference type="CTD" id="20243930"/>
<keyword evidence="4" id="KW-1185">Reference proteome</keyword>
<evidence type="ECO:0000313" key="4">
    <source>
        <dbReference type="Proteomes" id="UP000030746"/>
    </source>
</evidence>
<evidence type="ECO:0000313" key="3">
    <source>
        <dbReference type="EMBL" id="ESO94900.1"/>
    </source>
</evidence>
<keyword evidence="2" id="KW-0812">Transmembrane</keyword>
<feature type="compositionally biased region" description="Low complexity" evidence="1">
    <location>
        <begin position="103"/>
        <end position="113"/>
    </location>
</feature>
<dbReference type="KEGG" id="lgi:LOTGIDRAFT_176695"/>
<name>V4AJM2_LOTGI</name>
<keyword evidence="2" id="KW-1133">Transmembrane helix</keyword>
<feature type="region of interest" description="Disordered" evidence="1">
    <location>
        <begin position="99"/>
        <end position="121"/>
    </location>
</feature>
<feature type="transmembrane region" description="Helical" evidence="2">
    <location>
        <begin position="123"/>
        <end position="150"/>
    </location>
</feature>
<keyword evidence="2" id="KW-0472">Membrane</keyword>
<accession>V4AJM2</accession>
<dbReference type="AlphaFoldDB" id="V4AJM2"/>
<feature type="compositionally biased region" description="Basic and acidic residues" evidence="1">
    <location>
        <begin position="205"/>
        <end position="216"/>
    </location>
</feature>
<protein>
    <submittedName>
        <fullName evidence="3">Uncharacterized protein</fullName>
    </submittedName>
</protein>
<feature type="compositionally biased region" description="Polar residues" evidence="1">
    <location>
        <begin position="194"/>
        <end position="204"/>
    </location>
</feature>
<dbReference type="EMBL" id="KB201732">
    <property type="protein sequence ID" value="ESO94900.1"/>
    <property type="molecule type" value="Genomic_DNA"/>
</dbReference>
<dbReference type="Proteomes" id="UP000030746">
    <property type="component" value="Unassembled WGS sequence"/>
</dbReference>
<sequence length="308" mass="34296">MILNRECTVTTTKDDISLTIKKLNLKADDCCRFNITRHNVSEYCSQNGSFIPPNARYIGKKTASVRLENVVNKDGESFSILVKAAGNVTIDCRTIEQDNIQGSSMPSTTSPSSKRMEDPETNLAGTIGGTVGGVVVLVVIIVIIISVLVVKRRRRRPKDKVNENNYYSTVDDDPKGNSNYTYIDVDLDKVGYSKINNPGANQGSHAKERNPNEEKRKNPKFKRQDFSFVERNFEKMNDSKDARKRNVPNATANPERKEDCEPANYTYIDDSMIKAPDKPSASAAKDGGQRNAGKESSTAQYTKVDKKK</sequence>
<reference evidence="3 4" key="1">
    <citation type="journal article" date="2013" name="Nature">
        <title>Insights into bilaterian evolution from three spiralian genomes.</title>
        <authorList>
            <person name="Simakov O."/>
            <person name="Marletaz F."/>
            <person name="Cho S.J."/>
            <person name="Edsinger-Gonzales E."/>
            <person name="Havlak P."/>
            <person name="Hellsten U."/>
            <person name="Kuo D.H."/>
            <person name="Larsson T."/>
            <person name="Lv J."/>
            <person name="Arendt D."/>
            <person name="Savage R."/>
            <person name="Osoegawa K."/>
            <person name="de Jong P."/>
            <person name="Grimwood J."/>
            <person name="Chapman J.A."/>
            <person name="Shapiro H."/>
            <person name="Aerts A."/>
            <person name="Otillar R.P."/>
            <person name="Terry A.Y."/>
            <person name="Boore J.L."/>
            <person name="Grigoriev I.V."/>
            <person name="Lindberg D.R."/>
            <person name="Seaver E.C."/>
            <person name="Weisblat D.A."/>
            <person name="Putnam N.H."/>
            <person name="Rokhsar D.S."/>
        </authorList>
    </citation>
    <scope>NUCLEOTIDE SEQUENCE [LARGE SCALE GENOMIC DNA]</scope>
</reference>
<dbReference type="GeneID" id="20243930"/>
<proteinExistence type="predicted"/>
<feature type="region of interest" description="Disordered" evidence="1">
    <location>
        <begin position="193"/>
        <end position="308"/>
    </location>
</feature>
<evidence type="ECO:0000256" key="1">
    <source>
        <dbReference type="SAM" id="MobiDB-lite"/>
    </source>
</evidence>
<evidence type="ECO:0000256" key="2">
    <source>
        <dbReference type="SAM" id="Phobius"/>
    </source>
</evidence>
<gene>
    <name evidence="3" type="ORF">LOTGIDRAFT_176695</name>
</gene>